<reference evidence="1 2" key="1">
    <citation type="submission" date="2015-03" db="EMBL/GenBank/DDBJ databases">
        <authorList>
            <person name="Melo L.D.R."/>
            <person name="Veiga P."/>
            <person name="Cerca N."/>
            <person name="Kropinski A.M."/>
            <person name="Azeredo J."/>
            <person name="Almeida C."/>
            <person name="Sillankorva S."/>
        </authorList>
    </citation>
    <scope>NUCLEOTIDE SEQUENCE [LARGE SCALE GENOMIC DNA]</scope>
</reference>
<keyword evidence="2" id="KW-1185">Reference proteome</keyword>
<dbReference type="EMBL" id="KP890823">
    <property type="protein sequence ID" value="AKA62076.1"/>
    <property type="molecule type" value="Genomic_DNA"/>
</dbReference>
<dbReference type="Proteomes" id="UP000202749">
    <property type="component" value="Segment"/>
</dbReference>
<sequence>MTQEQYDTLYKLFREYETLGYCLRTESESDYSPTQNAQISRDQDSVRGQFLTFMATLIK</sequence>
<organism evidence="1 2">
    <name type="scientific">Proteus phage vB_PmiM_Pm5461</name>
    <dbReference type="NCBI Taxonomy" id="1636250"/>
    <lineage>
        <taxon>Viruses</taxon>
        <taxon>Duplodnaviria</taxon>
        <taxon>Heunggongvirae</taxon>
        <taxon>Uroviricota</taxon>
        <taxon>Caudoviricetes</taxon>
        <taxon>Pantevenvirales</taxon>
        <taxon>Straboviridae</taxon>
        <taxon>Bragavirus</taxon>
        <taxon>Bragavirus pm5461</taxon>
    </lineage>
</organism>
<proteinExistence type="predicted"/>
<name>A0A0G2SSM4_9CAUD</name>
<accession>A0A0G2SSM4</accession>
<dbReference type="RefSeq" id="YP_009195632.1">
    <property type="nucleotide sequence ID" value="NC_028762.1"/>
</dbReference>
<evidence type="ECO:0000313" key="2">
    <source>
        <dbReference type="Proteomes" id="UP000202749"/>
    </source>
</evidence>
<dbReference type="GeneID" id="26622758"/>
<protein>
    <submittedName>
        <fullName evidence="1">Uncharacterized protein</fullName>
    </submittedName>
</protein>
<gene>
    <name evidence="1" type="ORF">Pm5461_210</name>
</gene>
<evidence type="ECO:0000313" key="1">
    <source>
        <dbReference type="EMBL" id="AKA62076.1"/>
    </source>
</evidence>
<dbReference type="KEGG" id="vg:26622758"/>